<organism evidence="9 10">
    <name type="scientific">Rhodotorula graminis (strain WP1)</name>
    <dbReference type="NCBI Taxonomy" id="578459"/>
    <lineage>
        <taxon>Eukaryota</taxon>
        <taxon>Fungi</taxon>
        <taxon>Dikarya</taxon>
        <taxon>Basidiomycota</taxon>
        <taxon>Pucciniomycotina</taxon>
        <taxon>Microbotryomycetes</taxon>
        <taxon>Sporidiobolales</taxon>
        <taxon>Sporidiobolaceae</taxon>
        <taxon>Rhodotorula</taxon>
    </lineage>
</organism>
<accession>A0A194SDL2</accession>
<evidence type="ECO:0000259" key="8">
    <source>
        <dbReference type="Pfam" id="PF10256"/>
    </source>
</evidence>
<evidence type="ECO:0000256" key="7">
    <source>
        <dbReference type="SAM" id="MobiDB-lite"/>
    </source>
</evidence>
<evidence type="ECO:0000256" key="6">
    <source>
        <dbReference type="ARBA" id="ARBA00023136"/>
    </source>
</evidence>
<dbReference type="InterPro" id="IPR051371">
    <property type="entry name" value="Ras_palmitoyltransferase"/>
</dbReference>
<gene>
    <name evidence="9" type="ORF">RHOBADRAFT_41484</name>
</gene>
<dbReference type="Proteomes" id="UP000053890">
    <property type="component" value="Unassembled WGS sequence"/>
</dbReference>
<proteinExistence type="inferred from homology"/>
<sequence>MLPAAQAPPHLPPSSPTHPSPDPSSPRPRTRSRTSSIRRKPVSYLEGDDVELLAVHDAAATATASWQLRTGDGPRASGSGPPSPAPSSTSHAFPPLLARAQPPASASSSALATPAAPASSLEPSPSTSSYQRPYLDQPPSSSTTTQHAGASNPFATLSSSRRSLRSQRSSVGDESVFGTAPVGVIGETRPREVIRVERDYSAGETCQMWSGWIWELEGRVSPTDYQNALNEVNEVLASAHDPTRSVLDNCLAIVTLYLSPLVLSSHYEREIRRLHSVLERLNRDLFNPAGLNLLSPLKRAFLFPSGPAAAGTAFRSSGRRSQSIERAGAARSQLRRARSDFC</sequence>
<dbReference type="GO" id="GO:0031211">
    <property type="term" value="C:endoplasmic reticulum palmitoyltransferase complex"/>
    <property type="evidence" value="ECO:0007669"/>
    <property type="project" value="TreeGrafter"/>
</dbReference>
<evidence type="ECO:0000313" key="10">
    <source>
        <dbReference type="Proteomes" id="UP000053890"/>
    </source>
</evidence>
<dbReference type="InterPro" id="IPR019383">
    <property type="entry name" value="Golgin_A_7/ERF4"/>
</dbReference>
<comment type="subcellular location">
    <subcellularLocation>
        <location evidence="1">Endoplasmic reticulum membrane</location>
        <topology evidence="1">Peripheral membrane protein</topology>
    </subcellularLocation>
</comment>
<evidence type="ECO:0000256" key="3">
    <source>
        <dbReference type="ARBA" id="ARBA00011396"/>
    </source>
</evidence>
<dbReference type="GO" id="GO:0005789">
    <property type="term" value="C:endoplasmic reticulum membrane"/>
    <property type="evidence" value="ECO:0007669"/>
    <property type="project" value="UniProtKB-SubCell"/>
</dbReference>
<dbReference type="Pfam" id="PF10256">
    <property type="entry name" value="Erf4"/>
    <property type="match status" value="1"/>
</dbReference>
<evidence type="ECO:0000256" key="1">
    <source>
        <dbReference type="ARBA" id="ARBA00004406"/>
    </source>
</evidence>
<comment type="subunit">
    <text evidence="3">Interacts with ERF2.</text>
</comment>
<feature type="compositionally biased region" description="Low complexity" evidence="7">
    <location>
        <begin position="157"/>
        <end position="170"/>
    </location>
</feature>
<evidence type="ECO:0000313" key="9">
    <source>
        <dbReference type="EMBL" id="KPV77491.1"/>
    </source>
</evidence>
<keyword evidence="6" id="KW-0472">Membrane</keyword>
<evidence type="ECO:0000256" key="2">
    <source>
        <dbReference type="ARBA" id="ARBA00007732"/>
    </source>
</evidence>
<evidence type="ECO:0000256" key="5">
    <source>
        <dbReference type="ARBA" id="ARBA00022824"/>
    </source>
</evidence>
<evidence type="ECO:0000256" key="4">
    <source>
        <dbReference type="ARBA" id="ARBA00018463"/>
    </source>
</evidence>
<comment type="similarity">
    <text evidence="2">Belongs to the ERF4 family.</text>
</comment>
<dbReference type="OrthoDB" id="2190159at2759"/>
<feature type="compositionally biased region" description="Low complexity" evidence="7">
    <location>
        <begin position="73"/>
        <end position="129"/>
    </location>
</feature>
<reference evidence="9 10" key="1">
    <citation type="journal article" date="2015" name="Front. Microbiol.">
        <title>Genome sequence of the plant growth promoting endophytic yeast Rhodotorula graminis WP1.</title>
        <authorList>
            <person name="Firrincieli A."/>
            <person name="Otillar R."/>
            <person name="Salamov A."/>
            <person name="Schmutz J."/>
            <person name="Khan Z."/>
            <person name="Redman R.S."/>
            <person name="Fleck N.D."/>
            <person name="Lindquist E."/>
            <person name="Grigoriev I.V."/>
            <person name="Doty S.L."/>
        </authorList>
    </citation>
    <scope>NUCLEOTIDE SEQUENCE [LARGE SCALE GENOMIC DNA]</scope>
    <source>
        <strain evidence="9 10">WP1</strain>
    </source>
</reference>
<feature type="region of interest" description="Disordered" evidence="7">
    <location>
        <begin position="1"/>
        <end position="49"/>
    </location>
</feature>
<feature type="region of interest" description="Disordered" evidence="7">
    <location>
        <begin position="64"/>
        <end position="178"/>
    </location>
</feature>
<keyword evidence="10" id="KW-1185">Reference proteome</keyword>
<protein>
    <recommendedName>
        <fullName evidence="4">Ras modification protein ERF4</fullName>
    </recommendedName>
</protein>
<feature type="compositionally biased region" description="Polar residues" evidence="7">
    <location>
        <begin position="138"/>
        <end position="156"/>
    </location>
</feature>
<dbReference type="STRING" id="578459.A0A194SDL2"/>
<dbReference type="RefSeq" id="XP_018273540.1">
    <property type="nucleotide sequence ID" value="XM_018413893.1"/>
</dbReference>
<feature type="compositionally biased region" description="Pro residues" evidence="7">
    <location>
        <begin position="9"/>
        <end position="26"/>
    </location>
</feature>
<keyword evidence="5" id="KW-0256">Endoplasmic reticulum</keyword>
<dbReference type="PANTHER" id="PTHR13254:SF0">
    <property type="entry name" value="GOLGIN SUBFAMILY A MEMBER 7_ERF4 DOMAIN-CONTAINING PROTEIN"/>
    <property type="match status" value="1"/>
</dbReference>
<dbReference type="AlphaFoldDB" id="A0A194SDL2"/>
<dbReference type="PANTHER" id="PTHR13254">
    <property type="entry name" value="GOLGI AUTOANTIGEN, GOLGIN SUBFAMILY A, 7"/>
    <property type="match status" value="1"/>
</dbReference>
<dbReference type="GeneID" id="28974342"/>
<feature type="compositionally biased region" description="Basic residues" evidence="7">
    <location>
        <begin position="28"/>
        <end position="41"/>
    </location>
</feature>
<dbReference type="GO" id="GO:0006612">
    <property type="term" value="P:protein targeting to membrane"/>
    <property type="evidence" value="ECO:0007669"/>
    <property type="project" value="TreeGrafter"/>
</dbReference>
<name>A0A194SDL2_RHOGW</name>
<feature type="domain" description="Golgin subfamily A member 7/ERF4" evidence="8">
    <location>
        <begin position="193"/>
        <end position="303"/>
    </location>
</feature>
<dbReference type="OMA" id="SHYEREI"/>
<dbReference type="EMBL" id="KQ474074">
    <property type="protein sequence ID" value="KPV77491.1"/>
    <property type="molecule type" value="Genomic_DNA"/>
</dbReference>